<comment type="caution">
    <text evidence="2">The sequence shown here is derived from an EMBL/GenBank/DDBJ whole genome shotgun (WGS) entry which is preliminary data.</text>
</comment>
<proteinExistence type="predicted"/>
<evidence type="ECO:0000313" key="3">
    <source>
        <dbReference type="Proteomes" id="UP000663792"/>
    </source>
</evidence>
<dbReference type="AlphaFoldDB" id="A0A938Y9J3"/>
<organism evidence="2 3">
    <name type="scientific">Nakamurella leprariae</name>
    <dbReference type="NCBI Taxonomy" id="2803911"/>
    <lineage>
        <taxon>Bacteria</taxon>
        <taxon>Bacillati</taxon>
        <taxon>Actinomycetota</taxon>
        <taxon>Actinomycetes</taxon>
        <taxon>Nakamurellales</taxon>
        <taxon>Nakamurellaceae</taxon>
        <taxon>Nakamurella</taxon>
    </lineage>
</organism>
<name>A0A938Y9J3_9ACTN</name>
<feature type="region of interest" description="Disordered" evidence="1">
    <location>
        <begin position="1"/>
        <end position="29"/>
    </location>
</feature>
<reference evidence="2" key="1">
    <citation type="submission" date="2021-01" db="EMBL/GenBank/DDBJ databases">
        <title>YIM 132084 draft genome.</title>
        <authorList>
            <person name="An D."/>
        </authorList>
    </citation>
    <scope>NUCLEOTIDE SEQUENCE</scope>
    <source>
        <strain evidence="2">YIM 132084</strain>
    </source>
</reference>
<evidence type="ECO:0000256" key="1">
    <source>
        <dbReference type="SAM" id="MobiDB-lite"/>
    </source>
</evidence>
<dbReference type="EMBL" id="JAERWK010000019">
    <property type="protein sequence ID" value="MBM9468541.1"/>
    <property type="molecule type" value="Genomic_DNA"/>
</dbReference>
<evidence type="ECO:0000313" key="2">
    <source>
        <dbReference type="EMBL" id="MBM9468541.1"/>
    </source>
</evidence>
<protein>
    <submittedName>
        <fullName evidence="2">Uncharacterized protein</fullName>
    </submittedName>
</protein>
<sequence length="80" mass="8698">MHLIGFDPADARHPEQHRPHQAGEGHSHRRARLTGTFEPDANRSAVVELGSHVPGVTAQPRTDLAQRVVQIGADHGFTHG</sequence>
<dbReference type="Proteomes" id="UP000663792">
    <property type="component" value="Unassembled WGS sequence"/>
</dbReference>
<accession>A0A938Y9J3</accession>
<keyword evidence="3" id="KW-1185">Reference proteome</keyword>
<gene>
    <name evidence="2" type="ORF">JL106_14750</name>
</gene>
<feature type="compositionally biased region" description="Basic and acidic residues" evidence="1">
    <location>
        <begin position="9"/>
        <end position="26"/>
    </location>
</feature>